<protein>
    <recommendedName>
        <fullName evidence="1">Arabidopsis retrotransposon Orf1 C-terminal domain-containing protein</fullName>
    </recommendedName>
</protein>
<evidence type="ECO:0000313" key="2">
    <source>
        <dbReference type="EMBL" id="KAI5434898.1"/>
    </source>
</evidence>
<dbReference type="Gramene" id="Psat02G0164600-T1">
    <property type="protein sequence ID" value="KAI5434898.1"/>
    <property type="gene ID" value="KIW84_021646"/>
</dbReference>
<dbReference type="Proteomes" id="UP001058974">
    <property type="component" value="Chromosome 2"/>
</dbReference>
<comment type="caution">
    <text evidence="2">The sequence shown here is derived from an EMBL/GenBank/DDBJ whole genome shotgun (WGS) entry which is preliminary data.</text>
</comment>
<dbReference type="InterPro" id="IPR004312">
    <property type="entry name" value="ATHILA_Orf1_C"/>
</dbReference>
<dbReference type="Pfam" id="PF03078">
    <property type="entry name" value="ATHILA"/>
    <property type="match status" value="1"/>
</dbReference>
<reference evidence="2 3" key="1">
    <citation type="journal article" date="2022" name="Nat. Genet.">
        <title>Improved pea reference genome and pan-genome highlight genomic features and evolutionary characteristics.</title>
        <authorList>
            <person name="Yang T."/>
            <person name="Liu R."/>
            <person name="Luo Y."/>
            <person name="Hu S."/>
            <person name="Wang D."/>
            <person name="Wang C."/>
            <person name="Pandey M.K."/>
            <person name="Ge S."/>
            <person name="Xu Q."/>
            <person name="Li N."/>
            <person name="Li G."/>
            <person name="Huang Y."/>
            <person name="Saxena R.K."/>
            <person name="Ji Y."/>
            <person name="Li M."/>
            <person name="Yan X."/>
            <person name="He Y."/>
            <person name="Liu Y."/>
            <person name="Wang X."/>
            <person name="Xiang C."/>
            <person name="Varshney R.K."/>
            <person name="Ding H."/>
            <person name="Gao S."/>
            <person name="Zong X."/>
        </authorList>
    </citation>
    <scope>NUCLEOTIDE SEQUENCE [LARGE SCALE GENOMIC DNA]</scope>
    <source>
        <strain evidence="2 3">cv. Zhongwan 6</strain>
    </source>
</reference>
<accession>A0A9D4YAZ2</accession>
<evidence type="ECO:0000313" key="3">
    <source>
        <dbReference type="Proteomes" id="UP001058974"/>
    </source>
</evidence>
<gene>
    <name evidence="2" type="ORF">KIW84_021646</name>
</gene>
<keyword evidence="3" id="KW-1185">Reference proteome</keyword>
<dbReference type="EMBL" id="JAMSHJ010000002">
    <property type="protein sequence ID" value="KAI5434898.1"/>
    <property type="molecule type" value="Genomic_DNA"/>
</dbReference>
<evidence type="ECO:0000259" key="1">
    <source>
        <dbReference type="Pfam" id="PF03078"/>
    </source>
</evidence>
<sequence length="280" mass="31949">MPPTDVRPRGDMNYMGIVFAEGIDVEIQRSRYHKLFKRDVLATRYPDNAALHDLGLFDSVHWMLNNLGGSRTIDTAYFRMFNRTYAINQYQLADLLLFPHGEDFTRQHPLESDWESNTFDFWQQLTGTTTTNWEGLKATAIQNLAIRYFHRILASTIFGQENTDNVRSRDLFLIYCALSGKKVNLTSFLLAHFQFTCVQTGGPICVGELITSIALTLNLGTKLGMLELLETPFADLDYCRSMRLIKNKPDSKYSLIISNREVRGVSLPCAARINVRMSAN</sequence>
<proteinExistence type="predicted"/>
<name>A0A9D4YAZ2_PEA</name>
<feature type="domain" description="Arabidopsis retrotransposon Orf1 C-terminal" evidence="1">
    <location>
        <begin position="78"/>
        <end position="179"/>
    </location>
</feature>
<organism evidence="2 3">
    <name type="scientific">Pisum sativum</name>
    <name type="common">Garden pea</name>
    <name type="synonym">Lathyrus oleraceus</name>
    <dbReference type="NCBI Taxonomy" id="3888"/>
    <lineage>
        <taxon>Eukaryota</taxon>
        <taxon>Viridiplantae</taxon>
        <taxon>Streptophyta</taxon>
        <taxon>Embryophyta</taxon>
        <taxon>Tracheophyta</taxon>
        <taxon>Spermatophyta</taxon>
        <taxon>Magnoliopsida</taxon>
        <taxon>eudicotyledons</taxon>
        <taxon>Gunneridae</taxon>
        <taxon>Pentapetalae</taxon>
        <taxon>rosids</taxon>
        <taxon>fabids</taxon>
        <taxon>Fabales</taxon>
        <taxon>Fabaceae</taxon>
        <taxon>Papilionoideae</taxon>
        <taxon>50 kb inversion clade</taxon>
        <taxon>NPAAA clade</taxon>
        <taxon>Hologalegina</taxon>
        <taxon>IRL clade</taxon>
        <taxon>Fabeae</taxon>
        <taxon>Lathyrus</taxon>
    </lineage>
</organism>
<dbReference type="AlphaFoldDB" id="A0A9D4YAZ2"/>